<dbReference type="Proteomes" id="UP001152795">
    <property type="component" value="Unassembled WGS sequence"/>
</dbReference>
<dbReference type="InterPro" id="IPR014710">
    <property type="entry name" value="RmlC-like_jellyroll"/>
</dbReference>
<dbReference type="Gene3D" id="2.60.120.10">
    <property type="entry name" value="Jelly Rolls"/>
    <property type="match status" value="2"/>
</dbReference>
<name>A0A7D9H9R8_PARCT</name>
<dbReference type="CDD" id="cd00038">
    <property type="entry name" value="CAP_ED"/>
    <property type="match status" value="2"/>
</dbReference>
<dbReference type="Pfam" id="PF00027">
    <property type="entry name" value="cNMP_binding"/>
    <property type="match status" value="2"/>
</dbReference>
<dbReference type="GO" id="GO:0005249">
    <property type="term" value="F:voltage-gated potassium channel activity"/>
    <property type="evidence" value="ECO:0007669"/>
    <property type="project" value="InterPro"/>
</dbReference>
<proteinExistence type="predicted"/>
<dbReference type="PROSITE" id="PS50042">
    <property type="entry name" value="CNMP_BINDING_3"/>
    <property type="match status" value="2"/>
</dbReference>
<dbReference type="SMART" id="SM00100">
    <property type="entry name" value="cNMP"/>
    <property type="match status" value="2"/>
</dbReference>
<dbReference type="EMBL" id="CACRXK020000050">
    <property type="protein sequence ID" value="CAB3977483.1"/>
    <property type="molecule type" value="Genomic_DNA"/>
</dbReference>
<comment type="caution">
    <text evidence="1">The sequence shown here is derived from an EMBL/GenBank/DDBJ whole genome shotgun (WGS) entry which is preliminary data.</text>
</comment>
<dbReference type="AlphaFoldDB" id="A0A7D9H9R8"/>
<gene>
    <name evidence="1" type="ORF">PACLA_8A014382</name>
</gene>
<dbReference type="InterPro" id="IPR000595">
    <property type="entry name" value="cNMP-bd_dom"/>
</dbReference>
<dbReference type="InterPro" id="IPR045319">
    <property type="entry name" value="KAT/AKT"/>
</dbReference>
<evidence type="ECO:0000313" key="1">
    <source>
        <dbReference type="EMBL" id="CAB3977483.1"/>
    </source>
</evidence>
<dbReference type="OrthoDB" id="421226at2759"/>
<keyword evidence="2" id="KW-1185">Reference proteome</keyword>
<evidence type="ECO:0000313" key="2">
    <source>
        <dbReference type="Proteomes" id="UP001152795"/>
    </source>
</evidence>
<organism evidence="1 2">
    <name type="scientific">Paramuricea clavata</name>
    <name type="common">Red gorgonian</name>
    <name type="synonym">Violescent sea-whip</name>
    <dbReference type="NCBI Taxonomy" id="317549"/>
    <lineage>
        <taxon>Eukaryota</taxon>
        <taxon>Metazoa</taxon>
        <taxon>Cnidaria</taxon>
        <taxon>Anthozoa</taxon>
        <taxon>Octocorallia</taxon>
        <taxon>Malacalcyonacea</taxon>
        <taxon>Plexauridae</taxon>
        <taxon>Paramuricea</taxon>
    </lineage>
</organism>
<dbReference type="PANTHER" id="PTHR45743">
    <property type="entry name" value="POTASSIUM CHANNEL AKT1"/>
    <property type="match status" value="1"/>
</dbReference>
<sequence length="437" mass="49665">MFKRKSKRNESKIPGSNIVLFKKAVQRLPFDLNESQIQALIKVIEYINLETTEHVVVKRNMSPGLYVVVSGKVEAVNSNGGIALRLIKKGDFFGEVSTFFGSNCPVTIRGQEGAEFLFIKSQNILNVLTEKPKIGLFEWFIKRKYVDTAKVFQEHAVSKEVAYQSLQETPMFHNWSSDCLHFLVEQTLPEIILLFPAGSYIWRQGDHAREIFILVHGTAKILTSDKKELVTVSASNTSFCMGEEQFFNQLRRNFDIRAESPCLVLILNKDHLDHLFYSDIQCAEERELYDLLSHQWKSVMVRKDKTVYSKYAGQLDLEVISIRLWQAFLQRGLQIPFRTGFFHTLFLSVSAMEIDVGKEMLAANELYDVVVMLLKGCGEIYSENQSLGTIEAVGLYLPNEEVVGGTWIKATQTSLVIKIPASVVKSAQEEYPDVVVL</sequence>
<dbReference type="PANTHER" id="PTHR45743:SF2">
    <property type="entry name" value="POTASSIUM CHANNEL AKT1"/>
    <property type="match status" value="1"/>
</dbReference>
<dbReference type="SUPFAM" id="SSF51206">
    <property type="entry name" value="cAMP-binding domain-like"/>
    <property type="match status" value="2"/>
</dbReference>
<dbReference type="InterPro" id="IPR018490">
    <property type="entry name" value="cNMP-bd_dom_sf"/>
</dbReference>
<accession>A0A7D9H9R8</accession>
<protein>
    <submittedName>
        <fullName evidence="1">Uncharacterized protein</fullName>
    </submittedName>
</protein>
<reference evidence="1" key="1">
    <citation type="submission" date="2020-04" db="EMBL/GenBank/DDBJ databases">
        <authorList>
            <person name="Alioto T."/>
            <person name="Alioto T."/>
            <person name="Gomez Garrido J."/>
        </authorList>
    </citation>
    <scope>NUCLEOTIDE SEQUENCE</scope>
    <source>
        <strain evidence="1">A484AB</strain>
    </source>
</reference>